<feature type="transmembrane region" description="Helical" evidence="1">
    <location>
        <begin position="38"/>
        <end position="59"/>
    </location>
</feature>
<keyword evidence="3" id="KW-1185">Reference proteome</keyword>
<proteinExistence type="predicted"/>
<evidence type="ECO:0000313" key="2">
    <source>
        <dbReference type="EMBL" id="KKF39124.1"/>
    </source>
</evidence>
<evidence type="ECO:0000256" key="1">
    <source>
        <dbReference type="SAM" id="Phobius"/>
    </source>
</evidence>
<dbReference type="AlphaFoldDB" id="A0A0F8D4D0"/>
<evidence type="ECO:0000313" key="3">
    <source>
        <dbReference type="Proteomes" id="UP000053331"/>
    </source>
</evidence>
<name>A0A0F8D4D0_9EURY</name>
<feature type="transmembrane region" description="Helical" evidence="1">
    <location>
        <begin position="12"/>
        <end position="32"/>
    </location>
</feature>
<accession>A0A0F8D4D0</accession>
<reference evidence="2 3" key="1">
    <citation type="journal article" date="2015" name="Genome Announc.">
        <title>Draft genome sequence of a Halorubrum H3 strain isolated from the burlinskoye salt lake (Altai Krai, Russia).</title>
        <authorList>
            <person name="Rozanov A.S."/>
            <person name="Bryanskaya A.V."/>
            <person name="Malup T.K."/>
            <person name="Kotenko A.V."/>
            <person name="Peltek S.E."/>
        </authorList>
    </citation>
    <scope>NUCLEOTIDE SEQUENCE [LARGE SCALE GENOMIC DNA]</scope>
    <source>
        <strain evidence="2 3">H3</strain>
    </source>
</reference>
<organism evidence="2 3">
    <name type="scientific">Halorubrum saccharovorum</name>
    <dbReference type="NCBI Taxonomy" id="2248"/>
    <lineage>
        <taxon>Archaea</taxon>
        <taxon>Methanobacteriati</taxon>
        <taxon>Methanobacteriota</taxon>
        <taxon>Stenosarchaea group</taxon>
        <taxon>Halobacteria</taxon>
        <taxon>Halobacteriales</taxon>
        <taxon>Haloferacaceae</taxon>
        <taxon>Halorubrum</taxon>
    </lineage>
</organism>
<keyword evidence="1" id="KW-0472">Membrane</keyword>
<protein>
    <submittedName>
        <fullName evidence="2">Uncharacterized protein</fullName>
    </submittedName>
</protein>
<comment type="caution">
    <text evidence="2">The sequence shown here is derived from an EMBL/GenBank/DDBJ whole genome shotgun (WGS) entry which is preliminary data.</text>
</comment>
<dbReference type="RefSeq" id="WP_050026853.1">
    <property type="nucleotide sequence ID" value="NZ_JNFH02000109.1"/>
</dbReference>
<keyword evidence="1" id="KW-1133">Transmembrane helix</keyword>
<sequence>MLDREPTWNENLGFLVVSFGIASTAAVLVVPAVGLGGIPGAIVATVVFVLAFLTCMLAIDRLFLSEE</sequence>
<dbReference type="Proteomes" id="UP000053331">
    <property type="component" value="Unassembled WGS sequence"/>
</dbReference>
<keyword evidence="1" id="KW-0812">Transmembrane</keyword>
<gene>
    <name evidence="2" type="ORF">FK85_31030</name>
</gene>
<dbReference type="EMBL" id="JNFH02000109">
    <property type="protein sequence ID" value="KKF39124.1"/>
    <property type="molecule type" value="Genomic_DNA"/>
</dbReference>